<dbReference type="GO" id="GO:0016787">
    <property type="term" value="F:hydrolase activity"/>
    <property type="evidence" value="ECO:0007669"/>
    <property type="project" value="UniProtKB-KW"/>
</dbReference>
<dbReference type="AlphaFoldDB" id="A0A2N5CDK6"/>
<reference evidence="1 2" key="1">
    <citation type="submission" date="2017-12" db="EMBL/GenBank/DDBJ databases">
        <title>Genome sequence of the active heterotrophic nitrifier-denitrifier, Cupriavidus pauculus UM1.</title>
        <authorList>
            <person name="Putonti C."/>
            <person name="Castignetti D."/>
        </authorList>
    </citation>
    <scope>NUCLEOTIDE SEQUENCE [LARGE SCALE GENOMIC DNA]</scope>
    <source>
        <strain evidence="1 2">UM1</strain>
    </source>
</reference>
<name>A0A2N5CDK6_9BURK</name>
<evidence type="ECO:0000313" key="1">
    <source>
        <dbReference type="EMBL" id="PLQ00333.1"/>
    </source>
</evidence>
<evidence type="ECO:0000313" key="2">
    <source>
        <dbReference type="Proteomes" id="UP000234341"/>
    </source>
</evidence>
<keyword evidence="1" id="KW-0378">Hydrolase</keyword>
<sequence>MSQNNAIYKGFRVSARVSHAPDSTPRGDVIQPRFLAIATITQVSTGMGSRRRLPTMIQHFASEPHAAIALALSSAWAAIDGMSTFVKAR</sequence>
<dbReference type="Proteomes" id="UP000234341">
    <property type="component" value="Unassembled WGS sequence"/>
</dbReference>
<proteinExistence type="predicted"/>
<comment type="caution">
    <text evidence="1">The sequence shown here is derived from an EMBL/GenBank/DDBJ whole genome shotgun (WGS) entry which is preliminary data.</text>
</comment>
<dbReference type="RefSeq" id="WP_101681703.1">
    <property type="nucleotide sequence ID" value="NZ_PJRP01000004.1"/>
</dbReference>
<accession>A0A2N5CDK6</accession>
<gene>
    <name evidence="1" type="ORF">CYJ10_11885</name>
</gene>
<organism evidence="1 2">
    <name type="scientific">Cupriavidus pauculus</name>
    <dbReference type="NCBI Taxonomy" id="82633"/>
    <lineage>
        <taxon>Bacteria</taxon>
        <taxon>Pseudomonadati</taxon>
        <taxon>Pseudomonadota</taxon>
        <taxon>Betaproteobacteria</taxon>
        <taxon>Burkholderiales</taxon>
        <taxon>Burkholderiaceae</taxon>
        <taxon>Cupriavidus</taxon>
    </lineage>
</organism>
<protein>
    <submittedName>
        <fullName evidence="1">GTP cyclohydrolase</fullName>
    </submittedName>
</protein>
<dbReference type="EMBL" id="PJRP01000004">
    <property type="protein sequence ID" value="PLQ00333.1"/>
    <property type="molecule type" value="Genomic_DNA"/>
</dbReference>
<dbReference type="OrthoDB" id="8637534at2"/>